<gene>
    <name evidence="3" type="ORF">AVEN_15292_1</name>
    <name evidence="4" type="ORF">AVEN_183603_1</name>
    <name evidence="1" type="ORF">AVEN_239632_1</name>
    <name evidence="2" type="ORF">AVEN_274753_1</name>
</gene>
<dbReference type="EMBL" id="BGPR01037127">
    <property type="protein sequence ID" value="GBO12656.1"/>
    <property type="molecule type" value="Genomic_DNA"/>
</dbReference>
<evidence type="ECO:0000313" key="5">
    <source>
        <dbReference type="Proteomes" id="UP000499080"/>
    </source>
</evidence>
<sequence length="90" mass="10035">MRHVHSFEVPKCAGRRGELSSFPSTADLRSSYFFPYSADFRFATLAAGCRSSQSFDVPTSLAKGLAEKSAHELSEFGWKSNFSKPLCYFP</sequence>
<evidence type="ECO:0000313" key="4">
    <source>
        <dbReference type="EMBL" id="GBO12663.1"/>
    </source>
</evidence>
<dbReference type="EMBL" id="BGPR01037133">
    <property type="protein sequence ID" value="GBO12663.1"/>
    <property type="molecule type" value="Genomic_DNA"/>
</dbReference>
<dbReference type="Proteomes" id="UP000499080">
    <property type="component" value="Unassembled WGS sequence"/>
</dbReference>
<evidence type="ECO:0000313" key="3">
    <source>
        <dbReference type="EMBL" id="GBO12658.1"/>
    </source>
</evidence>
<accession>A0A4Y2UJ66</accession>
<keyword evidence="5" id="KW-1185">Reference proteome</keyword>
<protein>
    <submittedName>
        <fullName evidence="4">Uncharacterized protein</fullName>
    </submittedName>
</protein>
<evidence type="ECO:0000313" key="1">
    <source>
        <dbReference type="EMBL" id="GBO12656.1"/>
    </source>
</evidence>
<dbReference type="EMBL" id="BGPR01037128">
    <property type="protein sequence ID" value="GBO12657.1"/>
    <property type="molecule type" value="Genomic_DNA"/>
</dbReference>
<evidence type="ECO:0000313" key="2">
    <source>
        <dbReference type="EMBL" id="GBO12657.1"/>
    </source>
</evidence>
<proteinExistence type="predicted"/>
<reference evidence="4 5" key="1">
    <citation type="journal article" date="2019" name="Sci. Rep.">
        <title>Orb-weaving spider Araneus ventricosus genome elucidates the spidroin gene catalogue.</title>
        <authorList>
            <person name="Kono N."/>
            <person name="Nakamura H."/>
            <person name="Ohtoshi R."/>
            <person name="Moran D.A.P."/>
            <person name="Shinohara A."/>
            <person name="Yoshida Y."/>
            <person name="Fujiwara M."/>
            <person name="Mori M."/>
            <person name="Tomita M."/>
            <person name="Arakawa K."/>
        </authorList>
    </citation>
    <scope>NUCLEOTIDE SEQUENCE [LARGE SCALE GENOMIC DNA]</scope>
</reference>
<dbReference type="EMBL" id="BGPR01037129">
    <property type="protein sequence ID" value="GBO12658.1"/>
    <property type="molecule type" value="Genomic_DNA"/>
</dbReference>
<dbReference type="AlphaFoldDB" id="A0A4Y2UJ66"/>
<name>A0A4Y2UJ66_ARAVE</name>
<organism evidence="4 5">
    <name type="scientific">Araneus ventricosus</name>
    <name type="common">Orbweaver spider</name>
    <name type="synonym">Epeira ventricosa</name>
    <dbReference type="NCBI Taxonomy" id="182803"/>
    <lineage>
        <taxon>Eukaryota</taxon>
        <taxon>Metazoa</taxon>
        <taxon>Ecdysozoa</taxon>
        <taxon>Arthropoda</taxon>
        <taxon>Chelicerata</taxon>
        <taxon>Arachnida</taxon>
        <taxon>Araneae</taxon>
        <taxon>Araneomorphae</taxon>
        <taxon>Entelegynae</taxon>
        <taxon>Araneoidea</taxon>
        <taxon>Araneidae</taxon>
        <taxon>Araneus</taxon>
    </lineage>
</organism>
<comment type="caution">
    <text evidence="4">The sequence shown here is derived from an EMBL/GenBank/DDBJ whole genome shotgun (WGS) entry which is preliminary data.</text>
</comment>